<evidence type="ECO:0000313" key="2">
    <source>
        <dbReference type="EMBL" id="QHS59147.1"/>
    </source>
</evidence>
<feature type="transmembrane region" description="Helical" evidence="1">
    <location>
        <begin position="97"/>
        <end position="118"/>
    </location>
</feature>
<dbReference type="AlphaFoldDB" id="A0A6B9ZAG6"/>
<feature type="transmembrane region" description="Helical" evidence="1">
    <location>
        <begin position="62"/>
        <end position="85"/>
    </location>
</feature>
<name>A0A6B9ZAG6_9BACT</name>
<keyword evidence="1" id="KW-1133">Transmembrane helix</keyword>
<gene>
    <name evidence="2" type="ORF">GWR21_05935</name>
</gene>
<organism evidence="2 3">
    <name type="scientific">Chitinophaga agri</name>
    <dbReference type="NCBI Taxonomy" id="2703787"/>
    <lineage>
        <taxon>Bacteria</taxon>
        <taxon>Pseudomonadati</taxon>
        <taxon>Bacteroidota</taxon>
        <taxon>Chitinophagia</taxon>
        <taxon>Chitinophagales</taxon>
        <taxon>Chitinophagaceae</taxon>
        <taxon>Chitinophaga</taxon>
    </lineage>
</organism>
<sequence length="200" mass="22728">MSTVPHALRRKISTYSIVLASMLFVGLGFYTISPILKLPDFFYMLFPVWIWGKIAITDGDTYQVLGSICLLMTLTILLFIWGYAYPEKKHYAMRLKIWLILFNALLAYSLMAAAIVHIKAIPGLREAPTPPDGMLPLPYTAVDDMLSRMANIPPIYSVASIVFIVVQCFYTIISVKIFLLLRKVNKLDQLEQVLVSIYEK</sequence>
<reference evidence="2 3" key="1">
    <citation type="submission" date="2020-01" db="EMBL/GenBank/DDBJ databases">
        <title>Complete genome sequence of Chitinophaga sp. H33E-04 isolated from quinoa roots.</title>
        <authorList>
            <person name="Weon H.-Y."/>
            <person name="Lee S.A."/>
        </authorList>
    </citation>
    <scope>NUCLEOTIDE SEQUENCE [LARGE SCALE GENOMIC DNA]</scope>
    <source>
        <strain evidence="2 3">H33E-04</strain>
    </source>
</reference>
<dbReference type="RefSeq" id="WP_162330846.1">
    <property type="nucleotide sequence ID" value="NZ_CP048113.1"/>
</dbReference>
<dbReference type="Proteomes" id="UP000476411">
    <property type="component" value="Chromosome"/>
</dbReference>
<dbReference type="EMBL" id="CP048113">
    <property type="protein sequence ID" value="QHS59147.1"/>
    <property type="molecule type" value="Genomic_DNA"/>
</dbReference>
<keyword evidence="1" id="KW-0812">Transmembrane</keyword>
<feature type="transmembrane region" description="Helical" evidence="1">
    <location>
        <begin position="12"/>
        <end position="33"/>
    </location>
</feature>
<evidence type="ECO:0000256" key="1">
    <source>
        <dbReference type="SAM" id="Phobius"/>
    </source>
</evidence>
<keyword evidence="1" id="KW-0472">Membrane</keyword>
<keyword evidence="3" id="KW-1185">Reference proteome</keyword>
<feature type="transmembrane region" description="Helical" evidence="1">
    <location>
        <begin position="155"/>
        <end position="181"/>
    </location>
</feature>
<accession>A0A6B9ZAG6</accession>
<evidence type="ECO:0000313" key="3">
    <source>
        <dbReference type="Proteomes" id="UP000476411"/>
    </source>
</evidence>
<proteinExistence type="predicted"/>
<dbReference type="KEGG" id="chih:GWR21_05935"/>
<protein>
    <submittedName>
        <fullName evidence="2">Uncharacterized protein</fullName>
    </submittedName>
</protein>